<comment type="caution">
    <text evidence="1">The sequence shown here is derived from an EMBL/GenBank/DDBJ whole genome shotgun (WGS) entry which is preliminary data.</text>
</comment>
<evidence type="ECO:0000313" key="2">
    <source>
        <dbReference type="Proteomes" id="UP000886523"/>
    </source>
</evidence>
<name>A0A9P6BAX8_9AGAM</name>
<protein>
    <submittedName>
        <fullName evidence="1">Uncharacterized protein</fullName>
    </submittedName>
</protein>
<proteinExistence type="predicted"/>
<reference evidence="1" key="1">
    <citation type="journal article" date="2020" name="Nat. Commun.">
        <title>Large-scale genome sequencing of mycorrhizal fungi provides insights into the early evolution of symbiotic traits.</title>
        <authorList>
            <person name="Miyauchi S."/>
            <person name="Kiss E."/>
            <person name="Kuo A."/>
            <person name="Drula E."/>
            <person name="Kohler A."/>
            <person name="Sanchez-Garcia M."/>
            <person name="Morin E."/>
            <person name="Andreopoulos B."/>
            <person name="Barry K.W."/>
            <person name="Bonito G."/>
            <person name="Buee M."/>
            <person name="Carver A."/>
            <person name="Chen C."/>
            <person name="Cichocki N."/>
            <person name="Clum A."/>
            <person name="Culley D."/>
            <person name="Crous P.W."/>
            <person name="Fauchery L."/>
            <person name="Girlanda M."/>
            <person name="Hayes R.D."/>
            <person name="Keri Z."/>
            <person name="LaButti K."/>
            <person name="Lipzen A."/>
            <person name="Lombard V."/>
            <person name="Magnuson J."/>
            <person name="Maillard F."/>
            <person name="Murat C."/>
            <person name="Nolan M."/>
            <person name="Ohm R.A."/>
            <person name="Pangilinan J."/>
            <person name="Pereira M.F."/>
            <person name="Perotto S."/>
            <person name="Peter M."/>
            <person name="Pfister S."/>
            <person name="Riley R."/>
            <person name="Sitrit Y."/>
            <person name="Stielow J.B."/>
            <person name="Szollosi G."/>
            <person name="Zifcakova L."/>
            <person name="Stursova M."/>
            <person name="Spatafora J.W."/>
            <person name="Tedersoo L."/>
            <person name="Vaario L.M."/>
            <person name="Yamada A."/>
            <person name="Yan M."/>
            <person name="Wang P."/>
            <person name="Xu J."/>
            <person name="Bruns T."/>
            <person name="Baldrian P."/>
            <person name="Vilgalys R."/>
            <person name="Dunand C."/>
            <person name="Henrissat B."/>
            <person name="Grigoriev I.V."/>
            <person name="Hibbett D."/>
            <person name="Nagy L.G."/>
            <person name="Martin F.M."/>
        </authorList>
    </citation>
    <scope>NUCLEOTIDE SEQUENCE</scope>
    <source>
        <strain evidence="1">UP504</strain>
    </source>
</reference>
<dbReference type="AlphaFoldDB" id="A0A9P6BAX8"/>
<accession>A0A9P6BAX8</accession>
<gene>
    <name evidence="1" type="ORF">BS47DRAFT_1357160</name>
</gene>
<sequence length="113" mass="12208">MSEADQGSAAWIETNGAIWGKQFQGTENNAELSIARNMFNQYIPLCTPPITRALFDDRLSASGENQVISASAEVSQISALMCINVVQLNVCQGVAEPRKHPTAGDKPTTQKDI</sequence>
<keyword evidence="2" id="KW-1185">Reference proteome</keyword>
<dbReference type="Proteomes" id="UP000886523">
    <property type="component" value="Unassembled WGS sequence"/>
</dbReference>
<organism evidence="1 2">
    <name type="scientific">Hydnum rufescens UP504</name>
    <dbReference type="NCBI Taxonomy" id="1448309"/>
    <lineage>
        <taxon>Eukaryota</taxon>
        <taxon>Fungi</taxon>
        <taxon>Dikarya</taxon>
        <taxon>Basidiomycota</taxon>
        <taxon>Agaricomycotina</taxon>
        <taxon>Agaricomycetes</taxon>
        <taxon>Cantharellales</taxon>
        <taxon>Hydnaceae</taxon>
        <taxon>Hydnum</taxon>
    </lineage>
</organism>
<dbReference type="EMBL" id="MU128910">
    <property type="protein sequence ID" value="KAF9520745.1"/>
    <property type="molecule type" value="Genomic_DNA"/>
</dbReference>
<evidence type="ECO:0000313" key="1">
    <source>
        <dbReference type="EMBL" id="KAF9520745.1"/>
    </source>
</evidence>